<dbReference type="CDD" id="cd05233">
    <property type="entry name" value="SDR_c"/>
    <property type="match status" value="1"/>
</dbReference>
<dbReference type="Pfam" id="PF13561">
    <property type="entry name" value="adh_short_C2"/>
    <property type="match status" value="1"/>
</dbReference>
<dbReference type="AlphaFoldDB" id="A0A9W9EVV3"/>
<comment type="caution">
    <text evidence="3">The sequence shown here is derived from an EMBL/GenBank/DDBJ whole genome shotgun (WGS) entry which is preliminary data.</text>
</comment>
<reference evidence="3" key="1">
    <citation type="submission" date="2022-11" db="EMBL/GenBank/DDBJ databases">
        <authorList>
            <person name="Petersen C."/>
        </authorList>
    </citation>
    <scope>NUCLEOTIDE SEQUENCE</scope>
    <source>
        <strain evidence="3">IBT 30069</strain>
    </source>
</reference>
<dbReference type="GO" id="GO:0016616">
    <property type="term" value="F:oxidoreductase activity, acting on the CH-OH group of donors, NAD or NADP as acceptor"/>
    <property type="evidence" value="ECO:0007669"/>
    <property type="project" value="TreeGrafter"/>
</dbReference>
<dbReference type="EMBL" id="JAPQKH010000007">
    <property type="protein sequence ID" value="KAJ5088805.1"/>
    <property type="molecule type" value="Genomic_DNA"/>
</dbReference>
<sequence>MALKLSGTAFITGIGRDTALAFARHGITKLALVDLKQEGLEETQRLLKESYSEIDTLLLQVDVADEAAVQDSVKCTVDEFKRIDIGLNCAGIAGPHIATHEMPLNKWQDMIQINLTGVFLCQKHLIAQMLQQENLGVREGRGTIINASSVFGIVPSPAYLGITPYVASKHAVMGLTKADAKVYAPMGIRINAICPGWVDTPMISKGIENGALDPEFQRTPVGRPAKLEEISDALVFLASPMASYMHGAGLNVDGGYSL</sequence>
<dbReference type="FunFam" id="3.40.50.720:FF:000084">
    <property type="entry name" value="Short-chain dehydrogenase reductase"/>
    <property type="match status" value="1"/>
</dbReference>
<proteinExistence type="inferred from homology"/>
<dbReference type="InterPro" id="IPR002347">
    <property type="entry name" value="SDR_fam"/>
</dbReference>
<evidence type="ECO:0008006" key="5">
    <source>
        <dbReference type="Google" id="ProtNLM"/>
    </source>
</evidence>
<evidence type="ECO:0000256" key="2">
    <source>
        <dbReference type="ARBA" id="ARBA00022857"/>
    </source>
</evidence>
<dbReference type="Gene3D" id="3.40.50.720">
    <property type="entry name" value="NAD(P)-binding Rossmann-like Domain"/>
    <property type="match status" value="1"/>
</dbReference>
<dbReference type="PANTHER" id="PTHR42760:SF124">
    <property type="entry name" value="SHORT-CHAIN DEHYDROGENASE_REDUCTASE"/>
    <property type="match status" value="1"/>
</dbReference>
<dbReference type="Proteomes" id="UP001149165">
    <property type="component" value="Unassembled WGS sequence"/>
</dbReference>
<dbReference type="PANTHER" id="PTHR42760">
    <property type="entry name" value="SHORT-CHAIN DEHYDROGENASES/REDUCTASES FAMILY MEMBER"/>
    <property type="match status" value="1"/>
</dbReference>
<dbReference type="InterPro" id="IPR036291">
    <property type="entry name" value="NAD(P)-bd_dom_sf"/>
</dbReference>
<evidence type="ECO:0000256" key="1">
    <source>
        <dbReference type="ARBA" id="ARBA00006484"/>
    </source>
</evidence>
<name>A0A9W9EVV3_9EURO</name>
<dbReference type="PRINTS" id="PR00081">
    <property type="entry name" value="GDHRDH"/>
</dbReference>
<dbReference type="SUPFAM" id="SSF51735">
    <property type="entry name" value="NAD(P)-binding Rossmann-fold domains"/>
    <property type="match status" value="1"/>
</dbReference>
<organism evidence="3 4">
    <name type="scientific">Penicillium angulare</name>
    <dbReference type="NCBI Taxonomy" id="116970"/>
    <lineage>
        <taxon>Eukaryota</taxon>
        <taxon>Fungi</taxon>
        <taxon>Dikarya</taxon>
        <taxon>Ascomycota</taxon>
        <taxon>Pezizomycotina</taxon>
        <taxon>Eurotiomycetes</taxon>
        <taxon>Eurotiomycetidae</taxon>
        <taxon>Eurotiales</taxon>
        <taxon>Aspergillaceae</taxon>
        <taxon>Penicillium</taxon>
    </lineage>
</organism>
<keyword evidence="4" id="KW-1185">Reference proteome</keyword>
<accession>A0A9W9EVV3</accession>
<evidence type="ECO:0000313" key="3">
    <source>
        <dbReference type="EMBL" id="KAJ5088805.1"/>
    </source>
</evidence>
<comment type="similarity">
    <text evidence="1">Belongs to the short-chain dehydrogenases/reductases (SDR) family.</text>
</comment>
<dbReference type="PRINTS" id="PR00080">
    <property type="entry name" value="SDRFAMILY"/>
</dbReference>
<gene>
    <name evidence="3" type="ORF">N7456_012421</name>
</gene>
<protein>
    <recommendedName>
        <fullName evidence="5">Short-chain dehydrogenase/reductase SDR</fullName>
    </recommendedName>
</protein>
<keyword evidence="2" id="KW-0521">NADP</keyword>
<reference evidence="3" key="2">
    <citation type="journal article" date="2023" name="IMA Fungus">
        <title>Comparative genomic study of the Penicillium genus elucidates a diverse pangenome and 15 lateral gene transfer events.</title>
        <authorList>
            <person name="Petersen C."/>
            <person name="Sorensen T."/>
            <person name="Nielsen M.R."/>
            <person name="Sondergaard T.E."/>
            <person name="Sorensen J.L."/>
            <person name="Fitzpatrick D.A."/>
            <person name="Frisvad J.C."/>
            <person name="Nielsen K.L."/>
        </authorList>
    </citation>
    <scope>NUCLEOTIDE SEQUENCE</scope>
    <source>
        <strain evidence="3">IBT 30069</strain>
    </source>
</reference>
<dbReference type="OrthoDB" id="5840532at2759"/>
<evidence type="ECO:0000313" key="4">
    <source>
        <dbReference type="Proteomes" id="UP001149165"/>
    </source>
</evidence>